<evidence type="ECO:0000313" key="5">
    <source>
        <dbReference type="Proteomes" id="UP000286045"/>
    </source>
</evidence>
<dbReference type="InterPro" id="IPR049256">
    <property type="entry name" value="Get5_C"/>
</dbReference>
<dbReference type="PROSITE" id="PS50053">
    <property type="entry name" value="UBIQUITIN_2"/>
    <property type="match status" value="1"/>
</dbReference>
<accession>A0A439D4R7</accession>
<reference evidence="4 5" key="1">
    <citation type="submission" date="2018-12" db="EMBL/GenBank/DDBJ databases">
        <title>Draft genome sequence of Xylaria grammica IHI A82.</title>
        <authorList>
            <person name="Buettner E."/>
            <person name="Kellner H."/>
        </authorList>
    </citation>
    <scope>NUCLEOTIDE SEQUENCE [LARGE SCALE GENOMIC DNA]</scope>
    <source>
        <strain evidence="4 5">IHI A82</strain>
    </source>
</reference>
<keyword evidence="2" id="KW-0963">Cytoplasm</keyword>
<dbReference type="GO" id="GO:0005829">
    <property type="term" value="C:cytosol"/>
    <property type="evidence" value="ECO:0007669"/>
    <property type="project" value="UniProtKB-SubCell"/>
</dbReference>
<dbReference type="PANTHER" id="PTHR46555:SF1">
    <property type="entry name" value="UBIQUITIN-LIKE PROTEIN 4A"/>
    <property type="match status" value="1"/>
</dbReference>
<dbReference type="STRING" id="363999.A0A439D4R7"/>
<gene>
    <name evidence="4" type="ORF">EKO27_g5742</name>
</gene>
<dbReference type="AlphaFoldDB" id="A0A439D4R7"/>
<feature type="domain" description="Ubiquitin-like" evidence="3">
    <location>
        <begin position="63"/>
        <end position="141"/>
    </location>
</feature>
<dbReference type="Gene3D" id="3.10.20.90">
    <property type="entry name" value="Phosphatidylinositol 3-kinase Catalytic Subunit, Chain A, domain 1"/>
    <property type="match status" value="1"/>
</dbReference>
<dbReference type="Pfam" id="PF12754">
    <property type="entry name" value="Get5_N"/>
    <property type="match status" value="1"/>
</dbReference>
<keyword evidence="5" id="KW-1185">Reference proteome</keyword>
<dbReference type="InterPro" id="IPR000626">
    <property type="entry name" value="Ubiquitin-like_dom"/>
</dbReference>
<dbReference type="EMBL" id="RYZI01000157">
    <property type="protein sequence ID" value="RWA09373.1"/>
    <property type="molecule type" value="Genomic_DNA"/>
</dbReference>
<organism evidence="4 5">
    <name type="scientific">Xylaria grammica</name>
    <dbReference type="NCBI Taxonomy" id="363999"/>
    <lineage>
        <taxon>Eukaryota</taxon>
        <taxon>Fungi</taxon>
        <taxon>Dikarya</taxon>
        <taxon>Ascomycota</taxon>
        <taxon>Pezizomycotina</taxon>
        <taxon>Sordariomycetes</taxon>
        <taxon>Xylariomycetidae</taxon>
        <taxon>Xylariales</taxon>
        <taxon>Xylariaceae</taxon>
        <taxon>Xylaria</taxon>
    </lineage>
</organism>
<dbReference type="PANTHER" id="PTHR46555">
    <property type="entry name" value="UBIQUITIN-LIKE PROTEIN 4A"/>
    <property type="match status" value="1"/>
</dbReference>
<dbReference type="InterPro" id="IPR029071">
    <property type="entry name" value="Ubiquitin-like_domsf"/>
</dbReference>
<protein>
    <recommendedName>
        <fullName evidence="3">Ubiquitin-like domain-containing protein</fullName>
    </recommendedName>
</protein>
<evidence type="ECO:0000256" key="1">
    <source>
        <dbReference type="ARBA" id="ARBA00004514"/>
    </source>
</evidence>
<evidence type="ECO:0000256" key="2">
    <source>
        <dbReference type="ARBA" id="ARBA00022490"/>
    </source>
</evidence>
<comment type="subcellular location">
    <subcellularLocation>
        <location evidence="1">Cytoplasm</location>
        <location evidence="1">Cytosol</location>
    </subcellularLocation>
</comment>
<comment type="caution">
    <text evidence="4">The sequence shown here is derived from an EMBL/GenBank/DDBJ whole genome shotgun (WGS) entry which is preliminary data.</text>
</comment>
<dbReference type="CDD" id="cd17039">
    <property type="entry name" value="Ubl_ubiquitin_like"/>
    <property type="match status" value="1"/>
</dbReference>
<evidence type="ECO:0000313" key="4">
    <source>
        <dbReference type="EMBL" id="RWA09373.1"/>
    </source>
</evidence>
<dbReference type="GO" id="GO:0006620">
    <property type="term" value="P:post-translational protein targeting to endoplasmic reticulum membrane"/>
    <property type="evidence" value="ECO:0007669"/>
    <property type="project" value="InterPro"/>
</dbReference>
<dbReference type="SUPFAM" id="SSF54236">
    <property type="entry name" value="Ubiquitin-like"/>
    <property type="match status" value="1"/>
</dbReference>
<sequence>MTEVSFAKSFLAALDGRPIKLSPDHVEDPKTYQARSAYILPKMPKAISKRKGTSIAPGQERSLVVTVKSLRNPPLDIRLSSQTINTSVHDVKASVAKETGIAEDKIKILHKKKPISDSKVLKDLIGEDDTAVEFSVMVIGGAAAAAAAATAEKPETQSEVAQGLSGADVLQTEEFWGDLKGFLLQRIRDEKIAEDLANTFQEAWKAK</sequence>
<proteinExistence type="predicted"/>
<dbReference type="Gene3D" id="1.10.286.70">
    <property type="entry name" value="Get5 dimerization domain"/>
    <property type="match status" value="1"/>
</dbReference>
<dbReference type="InterPro" id="IPR024737">
    <property type="entry name" value="Get5_N"/>
</dbReference>
<evidence type="ECO:0000259" key="3">
    <source>
        <dbReference type="PROSITE" id="PS50053"/>
    </source>
</evidence>
<dbReference type="InterPro" id="IPR047154">
    <property type="entry name" value="UBL4A-like"/>
</dbReference>
<dbReference type="Pfam" id="PF17183">
    <property type="entry name" value="Get5_C"/>
    <property type="match status" value="1"/>
</dbReference>
<name>A0A439D4R7_9PEZI</name>
<dbReference type="Proteomes" id="UP000286045">
    <property type="component" value="Unassembled WGS sequence"/>
</dbReference>